<sequence length="107" mass="11305">MTWASWTTTGVFAGRGGVRTDEAGVLTGDLTVHTTWSSPEAHVAVQYSGGSDWFTVTGSPVRCESEEFSRLLHQTVVDAVRADGAATVPQDLPEDAARPVPPRAPAP</sequence>
<evidence type="ECO:0000313" key="3">
    <source>
        <dbReference type="Proteomes" id="UP000613974"/>
    </source>
</evidence>
<proteinExistence type="predicted"/>
<organism evidence="2 3">
    <name type="scientific">Streptomyces nojiriensis</name>
    <dbReference type="NCBI Taxonomy" id="66374"/>
    <lineage>
        <taxon>Bacteria</taxon>
        <taxon>Bacillati</taxon>
        <taxon>Actinomycetota</taxon>
        <taxon>Actinomycetes</taxon>
        <taxon>Kitasatosporales</taxon>
        <taxon>Streptomycetaceae</taxon>
        <taxon>Streptomyces</taxon>
    </lineage>
</organism>
<keyword evidence="3" id="KW-1185">Reference proteome</keyword>
<evidence type="ECO:0000256" key="1">
    <source>
        <dbReference type="SAM" id="MobiDB-lite"/>
    </source>
</evidence>
<dbReference type="GeneID" id="95587528"/>
<dbReference type="EMBL" id="BNEC01000005">
    <property type="protein sequence ID" value="GHI69232.1"/>
    <property type="molecule type" value="Genomic_DNA"/>
</dbReference>
<accession>A0ABQ3SME5</accession>
<feature type="region of interest" description="Disordered" evidence="1">
    <location>
        <begin position="84"/>
        <end position="107"/>
    </location>
</feature>
<protein>
    <submittedName>
        <fullName evidence="2">Uncharacterized protein</fullName>
    </submittedName>
</protein>
<gene>
    <name evidence="2" type="ORF">Snoj_31500</name>
</gene>
<reference evidence="3" key="1">
    <citation type="submission" date="2023-07" db="EMBL/GenBank/DDBJ databases">
        <title>Whole genome shotgun sequence of Streptomyces nojiriensis NBRC 13794.</title>
        <authorList>
            <person name="Komaki H."/>
            <person name="Tamura T."/>
        </authorList>
    </citation>
    <scope>NUCLEOTIDE SEQUENCE [LARGE SCALE GENOMIC DNA]</scope>
    <source>
        <strain evidence="3">NBRC 13794</strain>
    </source>
</reference>
<dbReference type="Proteomes" id="UP000613974">
    <property type="component" value="Unassembled WGS sequence"/>
</dbReference>
<comment type="caution">
    <text evidence="2">The sequence shown here is derived from an EMBL/GenBank/DDBJ whole genome shotgun (WGS) entry which is preliminary data.</text>
</comment>
<evidence type="ECO:0000313" key="2">
    <source>
        <dbReference type="EMBL" id="GHI69232.1"/>
    </source>
</evidence>
<name>A0ABQ3SME5_9ACTN</name>
<dbReference type="RefSeq" id="WP_189743566.1">
    <property type="nucleotide sequence ID" value="NZ_BMRL01000013.1"/>
</dbReference>